<dbReference type="InterPro" id="IPR000086">
    <property type="entry name" value="NUDIX_hydrolase_dom"/>
</dbReference>
<evidence type="ECO:0000256" key="1">
    <source>
        <dbReference type="ARBA" id="ARBA00001946"/>
    </source>
</evidence>
<comment type="caution">
    <text evidence="6">The sequence shown here is derived from an EMBL/GenBank/DDBJ whole genome shotgun (WGS) entry which is preliminary data.</text>
</comment>
<dbReference type="InterPro" id="IPR015797">
    <property type="entry name" value="NUDIX_hydrolase-like_dom_sf"/>
</dbReference>
<dbReference type="PRINTS" id="PR00502">
    <property type="entry name" value="NUDIXFAMILY"/>
</dbReference>
<dbReference type="CDD" id="cd04673">
    <property type="entry name" value="NUDIX_ADPRase"/>
    <property type="match status" value="1"/>
</dbReference>
<dbReference type="Gene3D" id="3.90.79.10">
    <property type="entry name" value="Nucleoside Triphosphate Pyrophosphohydrolase"/>
    <property type="match status" value="1"/>
</dbReference>
<dbReference type="PANTHER" id="PTHR43046">
    <property type="entry name" value="GDP-MANNOSE MANNOSYL HYDROLASE"/>
    <property type="match status" value="1"/>
</dbReference>
<evidence type="ECO:0000256" key="3">
    <source>
        <dbReference type="ARBA" id="ARBA00022801"/>
    </source>
</evidence>
<dbReference type="AlphaFoldDB" id="A0A401YL51"/>
<accession>A0A401YL51</accession>
<protein>
    <submittedName>
        <fullName evidence="6">NUDIX hydrolase</fullName>
    </submittedName>
</protein>
<dbReference type="PROSITE" id="PS00893">
    <property type="entry name" value="NUDIX_BOX"/>
    <property type="match status" value="1"/>
</dbReference>
<proteinExistence type="inferred from homology"/>
<dbReference type="InterPro" id="IPR020084">
    <property type="entry name" value="NUDIX_hydrolase_CS"/>
</dbReference>
<dbReference type="InterPro" id="IPR020476">
    <property type="entry name" value="Nudix_hydrolase"/>
</dbReference>
<dbReference type="SUPFAM" id="SSF55811">
    <property type="entry name" value="Nudix"/>
    <property type="match status" value="1"/>
</dbReference>
<keyword evidence="7" id="KW-1185">Reference proteome</keyword>
<evidence type="ECO:0000259" key="5">
    <source>
        <dbReference type="PROSITE" id="PS51462"/>
    </source>
</evidence>
<comment type="cofactor">
    <cofactor evidence="1">
        <name>Mg(2+)</name>
        <dbReference type="ChEBI" id="CHEBI:18420"/>
    </cofactor>
</comment>
<evidence type="ECO:0000256" key="4">
    <source>
        <dbReference type="RuleBase" id="RU003476"/>
    </source>
</evidence>
<dbReference type="OrthoDB" id="9814308at2"/>
<reference evidence="6 7" key="1">
    <citation type="submission" date="2018-12" db="EMBL/GenBank/DDBJ databases">
        <title>Draft genome sequence of Embleya hyalina NBRC 13850T.</title>
        <authorList>
            <person name="Komaki H."/>
            <person name="Hosoyama A."/>
            <person name="Kimura A."/>
            <person name="Ichikawa N."/>
            <person name="Tamura T."/>
        </authorList>
    </citation>
    <scope>NUCLEOTIDE SEQUENCE [LARGE SCALE GENOMIC DNA]</scope>
    <source>
        <strain evidence="6 7">NBRC 13850</strain>
    </source>
</reference>
<dbReference type="Proteomes" id="UP000286931">
    <property type="component" value="Unassembled WGS sequence"/>
</dbReference>
<dbReference type="PROSITE" id="PS51462">
    <property type="entry name" value="NUDIX"/>
    <property type="match status" value="1"/>
</dbReference>
<dbReference type="RefSeq" id="WP_126637439.1">
    <property type="nucleotide sequence ID" value="NZ_BIFH01000017.1"/>
</dbReference>
<dbReference type="GO" id="GO:0016787">
    <property type="term" value="F:hydrolase activity"/>
    <property type="evidence" value="ECO:0007669"/>
    <property type="project" value="UniProtKB-KW"/>
</dbReference>
<dbReference type="EMBL" id="BIFH01000017">
    <property type="protein sequence ID" value="GCD95323.1"/>
    <property type="molecule type" value="Genomic_DNA"/>
</dbReference>
<gene>
    <name evidence="6" type="ORF">EHYA_02995</name>
</gene>
<organism evidence="6 7">
    <name type="scientific">Embleya hyalina</name>
    <dbReference type="NCBI Taxonomy" id="516124"/>
    <lineage>
        <taxon>Bacteria</taxon>
        <taxon>Bacillati</taxon>
        <taxon>Actinomycetota</taxon>
        <taxon>Actinomycetes</taxon>
        <taxon>Kitasatosporales</taxon>
        <taxon>Streptomycetaceae</taxon>
        <taxon>Embleya</taxon>
    </lineage>
</organism>
<feature type="domain" description="Nudix hydrolase" evidence="5">
    <location>
        <begin position="2"/>
        <end position="130"/>
    </location>
</feature>
<keyword evidence="3 4" id="KW-0378">Hydrolase</keyword>
<sequence>MRLIPCVGAIVLDSEGRVLLVRRAKMPGEGRWSLPGGRVEAGETDAVALAREMVEETGLEVTVGPLVGSVSRPAPDGGTYEIRDYACTPHGGTLRAGDDADAVRWIAAGELGRLDLVDGLLDALREWNVPGVA</sequence>
<dbReference type="PANTHER" id="PTHR43046:SF14">
    <property type="entry name" value="MUTT_NUDIX FAMILY PROTEIN"/>
    <property type="match status" value="1"/>
</dbReference>
<comment type="similarity">
    <text evidence="2 4">Belongs to the Nudix hydrolase family.</text>
</comment>
<name>A0A401YL51_9ACTN</name>
<dbReference type="Pfam" id="PF00293">
    <property type="entry name" value="NUDIX"/>
    <property type="match status" value="1"/>
</dbReference>
<evidence type="ECO:0000313" key="6">
    <source>
        <dbReference type="EMBL" id="GCD95323.1"/>
    </source>
</evidence>
<evidence type="ECO:0000256" key="2">
    <source>
        <dbReference type="ARBA" id="ARBA00005582"/>
    </source>
</evidence>
<evidence type="ECO:0000313" key="7">
    <source>
        <dbReference type="Proteomes" id="UP000286931"/>
    </source>
</evidence>